<organism evidence="3">
    <name type="scientific">uncultured Nocardioidaceae bacterium</name>
    <dbReference type="NCBI Taxonomy" id="253824"/>
    <lineage>
        <taxon>Bacteria</taxon>
        <taxon>Bacillati</taxon>
        <taxon>Actinomycetota</taxon>
        <taxon>Actinomycetes</taxon>
        <taxon>Propionibacteriales</taxon>
        <taxon>Nocardioidaceae</taxon>
        <taxon>environmental samples</taxon>
    </lineage>
</organism>
<dbReference type="AlphaFoldDB" id="A0A6J4L0J5"/>
<name>A0A6J4L0J5_9ACTN</name>
<dbReference type="Gene3D" id="3.40.50.620">
    <property type="entry name" value="HUPs"/>
    <property type="match status" value="1"/>
</dbReference>
<protein>
    <recommendedName>
        <fullName evidence="2">UspA domain-containing protein</fullName>
    </recommendedName>
</protein>
<dbReference type="InterPro" id="IPR006016">
    <property type="entry name" value="UspA"/>
</dbReference>
<dbReference type="CDD" id="cd00293">
    <property type="entry name" value="USP-like"/>
    <property type="match status" value="1"/>
</dbReference>
<proteinExistence type="inferred from homology"/>
<gene>
    <name evidence="3" type="ORF">AVDCRST_MAG24-251</name>
</gene>
<evidence type="ECO:0000259" key="2">
    <source>
        <dbReference type="Pfam" id="PF00582"/>
    </source>
</evidence>
<dbReference type="PRINTS" id="PR01438">
    <property type="entry name" value="UNVRSLSTRESS"/>
</dbReference>
<dbReference type="PANTHER" id="PTHR46268">
    <property type="entry name" value="STRESS RESPONSE PROTEIN NHAX"/>
    <property type="match status" value="1"/>
</dbReference>
<sequence length="131" mass="13766">MTVAVAHKVGPTGRLALEHGVREARLRGTDLAVIHVVDSIDADRAEGYRLGIADEIERAVGAQPDLMWDLHLRTAVSDPAASVLQLVQTLAPEVLVIGARKRSPVGKALLGSVAQDLILEATAPVLVVKAG</sequence>
<evidence type="ECO:0000256" key="1">
    <source>
        <dbReference type="ARBA" id="ARBA00008791"/>
    </source>
</evidence>
<dbReference type="EMBL" id="CADCUF010000031">
    <property type="protein sequence ID" value="CAA9319166.1"/>
    <property type="molecule type" value="Genomic_DNA"/>
</dbReference>
<dbReference type="InterPro" id="IPR014729">
    <property type="entry name" value="Rossmann-like_a/b/a_fold"/>
</dbReference>
<accession>A0A6J4L0J5</accession>
<reference evidence="3" key="1">
    <citation type="submission" date="2020-02" db="EMBL/GenBank/DDBJ databases">
        <authorList>
            <person name="Meier V. D."/>
        </authorList>
    </citation>
    <scope>NUCLEOTIDE SEQUENCE</scope>
    <source>
        <strain evidence="3">AVDCRST_MAG24</strain>
    </source>
</reference>
<dbReference type="InterPro" id="IPR006015">
    <property type="entry name" value="Universal_stress_UspA"/>
</dbReference>
<feature type="domain" description="UspA" evidence="2">
    <location>
        <begin position="3"/>
        <end position="129"/>
    </location>
</feature>
<dbReference type="Pfam" id="PF00582">
    <property type="entry name" value="Usp"/>
    <property type="match status" value="1"/>
</dbReference>
<evidence type="ECO:0000313" key="3">
    <source>
        <dbReference type="EMBL" id="CAA9319166.1"/>
    </source>
</evidence>
<dbReference type="PANTHER" id="PTHR46268:SF6">
    <property type="entry name" value="UNIVERSAL STRESS PROTEIN UP12"/>
    <property type="match status" value="1"/>
</dbReference>
<comment type="similarity">
    <text evidence="1">Belongs to the universal stress protein A family.</text>
</comment>
<dbReference type="SUPFAM" id="SSF52402">
    <property type="entry name" value="Adenine nucleotide alpha hydrolases-like"/>
    <property type="match status" value="1"/>
</dbReference>